<accession>A0ACD3ALJ8</accession>
<reference evidence="1 2" key="1">
    <citation type="journal article" date="2019" name="Nat. Ecol. Evol.">
        <title>Megaphylogeny resolves global patterns of mushroom evolution.</title>
        <authorList>
            <person name="Varga T."/>
            <person name="Krizsan K."/>
            <person name="Foldi C."/>
            <person name="Dima B."/>
            <person name="Sanchez-Garcia M."/>
            <person name="Sanchez-Ramirez S."/>
            <person name="Szollosi G.J."/>
            <person name="Szarkandi J.G."/>
            <person name="Papp V."/>
            <person name="Albert L."/>
            <person name="Andreopoulos W."/>
            <person name="Angelini C."/>
            <person name="Antonin V."/>
            <person name="Barry K.W."/>
            <person name="Bougher N.L."/>
            <person name="Buchanan P."/>
            <person name="Buyck B."/>
            <person name="Bense V."/>
            <person name="Catcheside P."/>
            <person name="Chovatia M."/>
            <person name="Cooper J."/>
            <person name="Damon W."/>
            <person name="Desjardin D."/>
            <person name="Finy P."/>
            <person name="Geml J."/>
            <person name="Haridas S."/>
            <person name="Hughes K."/>
            <person name="Justo A."/>
            <person name="Karasinski D."/>
            <person name="Kautmanova I."/>
            <person name="Kiss B."/>
            <person name="Kocsube S."/>
            <person name="Kotiranta H."/>
            <person name="LaButti K.M."/>
            <person name="Lechner B.E."/>
            <person name="Liimatainen K."/>
            <person name="Lipzen A."/>
            <person name="Lukacs Z."/>
            <person name="Mihaltcheva S."/>
            <person name="Morgado L.N."/>
            <person name="Niskanen T."/>
            <person name="Noordeloos M.E."/>
            <person name="Ohm R.A."/>
            <person name="Ortiz-Santana B."/>
            <person name="Ovrebo C."/>
            <person name="Racz N."/>
            <person name="Riley R."/>
            <person name="Savchenko A."/>
            <person name="Shiryaev A."/>
            <person name="Soop K."/>
            <person name="Spirin V."/>
            <person name="Szebenyi C."/>
            <person name="Tomsovsky M."/>
            <person name="Tulloss R.E."/>
            <person name="Uehling J."/>
            <person name="Grigoriev I.V."/>
            <person name="Vagvolgyi C."/>
            <person name="Papp T."/>
            <person name="Martin F.M."/>
            <person name="Miettinen O."/>
            <person name="Hibbett D.S."/>
            <person name="Nagy L.G."/>
        </authorList>
    </citation>
    <scope>NUCLEOTIDE SEQUENCE [LARGE SCALE GENOMIC DNA]</scope>
    <source>
        <strain evidence="1 2">NL-1719</strain>
    </source>
</reference>
<keyword evidence="2" id="KW-1185">Reference proteome</keyword>
<dbReference type="Proteomes" id="UP000308600">
    <property type="component" value="Unassembled WGS sequence"/>
</dbReference>
<proteinExistence type="predicted"/>
<protein>
    <submittedName>
        <fullName evidence="1">Uncharacterized protein</fullName>
    </submittedName>
</protein>
<evidence type="ECO:0000313" key="1">
    <source>
        <dbReference type="EMBL" id="TFK65782.1"/>
    </source>
</evidence>
<evidence type="ECO:0000313" key="2">
    <source>
        <dbReference type="Proteomes" id="UP000308600"/>
    </source>
</evidence>
<dbReference type="EMBL" id="ML208426">
    <property type="protein sequence ID" value="TFK65782.1"/>
    <property type="molecule type" value="Genomic_DNA"/>
</dbReference>
<gene>
    <name evidence="1" type="ORF">BDN72DRAFT_179990</name>
</gene>
<name>A0ACD3ALJ8_9AGAR</name>
<sequence length="94" mass="10791">MVLGLTSVILVNIPFLLHSLLSFGLLLHPPLPRRDGVYGNAWRTGCESLNRSRPGKRSRNYRHGPNLRLDARAHWVKPIYAVDWGGWWTKMSSR</sequence>
<organism evidence="1 2">
    <name type="scientific">Pluteus cervinus</name>
    <dbReference type="NCBI Taxonomy" id="181527"/>
    <lineage>
        <taxon>Eukaryota</taxon>
        <taxon>Fungi</taxon>
        <taxon>Dikarya</taxon>
        <taxon>Basidiomycota</taxon>
        <taxon>Agaricomycotina</taxon>
        <taxon>Agaricomycetes</taxon>
        <taxon>Agaricomycetidae</taxon>
        <taxon>Agaricales</taxon>
        <taxon>Pluteineae</taxon>
        <taxon>Pluteaceae</taxon>
        <taxon>Pluteus</taxon>
    </lineage>
</organism>